<dbReference type="GO" id="GO:0003676">
    <property type="term" value="F:nucleic acid binding"/>
    <property type="evidence" value="ECO:0007669"/>
    <property type="project" value="InterPro"/>
</dbReference>
<evidence type="ECO:0000256" key="4">
    <source>
        <dbReference type="ARBA" id="ARBA00022759"/>
    </source>
</evidence>
<dbReference type="Pfam" id="PF02265">
    <property type="entry name" value="S1-P1_nuclease"/>
    <property type="match status" value="1"/>
</dbReference>
<evidence type="ECO:0000256" key="8">
    <source>
        <dbReference type="SAM" id="Phobius"/>
    </source>
</evidence>
<evidence type="ECO:0008006" key="11">
    <source>
        <dbReference type="Google" id="ProtNLM"/>
    </source>
</evidence>
<name>A0A0G4G8K2_9ALVE</name>
<reference evidence="10" key="1">
    <citation type="submission" date="2014-11" db="EMBL/GenBank/DDBJ databases">
        <authorList>
            <person name="Otto D Thomas"/>
            <person name="Naeem Raeece"/>
        </authorList>
    </citation>
    <scope>NUCLEOTIDE SEQUENCE</scope>
</reference>
<dbReference type="AlphaFoldDB" id="A0A0G4G8K2"/>
<keyword evidence="6" id="KW-1015">Disulfide bond</keyword>
<evidence type="ECO:0000256" key="6">
    <source>
        <dbReference type="ARBA" id="ARBA00023157"/>
    </source>
</evidence>
<evidence type="ECO:0000256" key="2">
    <source>
        <dbReference type="ARBA" id="ARBA00022722"/>
    </source>
</evidence>
<evidence type="ECO:0000256" key="5">
    <source>
        <dbReference type="ARBA" id="ARBA00022801"/>
    </source>
</evidence>
<evidence type="ECO:0000256" key="9">
    <source>
        <dbReference type="SAM" id="SignalP"/>
    </source>
</evidence>
<keyword evidence="4" id="KW-0255">Endonuclease</keyword>
<dbReference type="PANTHER" id="PTHR33146:SF26">
    <property type="entry name" value="ENDONUCLEASE 4"/>
    <property type="match status" value="1"/>
</dbReference>
<feature type="signal peptide" evidence="9">
    <location>
        <begin position="1"/>
        <end position="18"/>
    </location>
</feature>
<feature type="chain" id="PRO_5005190332" description="S1/P1 nuclease" evidence="9">
    <location>
        <begin position="19"/>
        <end position="394"/>
    </location>
</feature>
<keyword evidence="8" id="KW-1133">Transmembrane helix</keyword>
<dbReference type="Gene3D" id="1.10.575.10">
    <property type="entry name" value="P1 Nuclease"/>
    <property type="match status" value="1"/>
</dbReference>
<evidence type="ECO:0000256" key="7">
    <source>
        <dbReference type="ARBA" id="ARBA00023180"/>
    </source>
</evidence>
<evidence type="ECO:0000256" key="3">
    <source>
        <dbReference type="ARBA" id="ARBA00022723"/>
    </source>
</evidence>
<dbReference type="GO" id="GO:0016788">
    <property type="term" value="F:hydrolase activity, acting on ester bonds"/>
    <property type="evidence" value="ECO:0007669"/>
    <property type="project" value="InterPro"/>
</dbReference>
<keyword evidence="2" id="KW-0540">Nuclease</keyword>
<protein>
    <recommendedName>
        <fullName evidence="11">S1/P1 nuclease</fullName>
    </recommendedName>
</protein>
<keyword evidence="3" id="KW-0479">Metal-binding</keyword>
<sequence length="394" mass="44157">MRSALRVLVLCCLPACLAWDKDGHEAIGMTAMSALKGKPTAQIKRLMNGRDVVDVPTWTAKVNKKFPWTLKLHSNPTKDWECKLDPKPSADLCPGNVCLLPAIKHFFGKLTHKLTPEQEAENDLTLPPGQKLSDSDMLHFLIHLLGELHQPLQLGFVGDETGKKISVHFRGKDSTLFDLWDAGFTQAMIADRPGHWYGGWTHVNAVKAQYEKEKAEFSKGNEVALFDQWAQENLEIACNKIYKDPTSNDRITPAKKLTVTPHIDRQWEELVRNRILVAGARTAIVLNSILESREAMQMKKESGMGVEDNEEVQQRKKTRQADTVSLYARNFAINFVIMLVVLAVFFFVNHVMSGHSAGSAFSAAAQFAKKKMEDAKETYEMSAAGSVKETHRGR</sequence>
<dbReference type="PhylomeDB" id="A0A0G4G8K2"/>
<accession>A0A0G4G8K2</accession>
<organism evidence="10">
    <name type="scientific">Chromera velia CCMP2878</name>
    <dbReference type="NCBI Taxonomy" id="1169474"/>
    <lineage>
        <taxon>Eukaryota</taxon>
        <taxon>Sar</taxon>
        <taxon>Alveolata</taxon>
        <taxon>Colpodellida</taxon>
        <taxon>Chromeraceae</taxon>
        <taxon>Chromera</taxon>
    </lineage>
</organism>
<dbReference type="CDD" id="cd11010">
    <property type="entry name" value="S1-P1_nuclease"/>
    <property type="match status" value="1"/>
</dbReference>
<dbReference type="EMBL" id="CDMZ01000977">
    <property type="protein sequence ID" value="CEM24967.1"/>
    <property type="molecule type" value="Genomic_DNA"/>
</dbReference>
<dbReference type="GO" id="GO:0004519">
    <property type="term" value="F:endonuclease activity"/>
    <property type="evidence" value="ECO:0007669"/>
    <property type="project" value="UniProtKB-KW"/>
</dbReference>
<keyword evidence="9" id="KW-0732">Signal</keyword>
<keyword evidence="8" id="KW-0472">Membrane</keyword>
<dbReference type="GO" id="GO:0046872">
    <property type="term" value="F:metal ion binding"/>
    <property type="evidence" value="ECO:0007669"/>
    <property type="project" value="UniProtKB-KW"/>
</dbReference>
<feature type="transmembrane region" description="Helical" evidence="8">
    <location>
        <begin position="326"/>
        <end position="348"/>
    </location>
</feature>
<evidence type="ECO:0000313" key="10">
    <source>
        <dbReference type="EMBL" id="CEM24967.1"/>
    </source>
</evidence>
<dbReference type="PANTHER" id="PTHR33146">
    <property type="entry name" value="ENDONUCLEASE 4"/>
    <property type="match status" value="1"/>
</dbReference>
<comment type="similarity">
    <text evidence="1">Belongs to the nuclease type I family.</text>
</comment>
<dbReference type="InterPro" id="IPR008947">
    <property type="entry name" value="PLipase_C/P1_nuclease_dom_sf"/>
</dbReference>
<keyword evidence="5" id="KW-0378">Hydrolase</keyword>
<dbReference type="VEuPathDB" id="CryptoDB:Cvel_20718"/>
<dbReference type="InterPro" id="IPR003154">
    <property type="entry name" value="S1/P1nuclease"/>
</dbReference>
<dbReference type="GO" id="GO:0006308">
    <property type="term" value="P:DNA catabolic process"/>
    <property type="evidence" value="ECO:0007669"/>
    <property type="project" value="InterPro"/>
</dbReference>
<dbReference type="SUPFAM" id="SSF48537">
    <property type="entry name" value="Phospholipase C/P1 nuclease"/>
    <property type="match status" value="1"/>
</dbReference>
<gene>
    <name evidence="10" type="ORF">Cvel_20718</name>
</gene>
<keyword evidence="7" id="KW-0325">Glycoprotein</keyword>
<keyword evidence="8" id="KW-0812">Transmembrane</keyword>
<proteinExistence type="inferred from homology"/>
<evidence type="ECO:0000256" key="1">
    <source>
        <dbReference type="ARBA" id="ARBA00009547"/>
    </source>
</evidence>